<evidence type="ECO:0000313" key="4">
    <source>
        <dbReference type="EMBL" id="CAE7161832.1"/>
    </source>
</evidence>
<dbReference type="CDD" id="cd00167">
    <property type="entry name" value="SANT"/>
    <property type="match status" value="1"/>
</dbReference>
<dbReference type="GO" id="GO:0000785">
    <property type="term" value="C:chromatin"/>
    <property type="evidence" value="ECO:0007669"/>
    <property type="project" value="TreeGrafter"/>
</dbReference>
<keyword evidence="1" id="KW-0539">Nucleus</keyword>
<feature type="compositionally biased region" description="Basic and acidic residues" evidence="2">
    <location>
        <begin position="273"/>
        <end position="282"/>
    </location>
</feature>
<dbReference type="PROSITE" id="PS51293">
    <property type="entry name" value="SANT"/>
    <property type="match status" value="1"/>
</dbReference>
<dbReference type="SMART" id="SM00717">
    <property type="entry name" value="SANT"/>
    <property type="match status" value="2"/>
</dbReference>
<dbReference type="GO" id="GO:0016887">
    <property type="term" value="F:ATP hydrolysis activity"/>
    <property type="evidence" value="ECO:0007669"/>
    <property type="project" value="TreeGrafter"/>
</dbReference>
<dbReference type="Proteomes" id="UP000663827">
    <property type="component" value="Unassembled WGS sequence"/>
</dbReference>
<evidence type="ECO:0000256" key="2">
    <source>
        <dbReference type="SAM" id="MobiDB-lite"/>
    </source>
</evidence>
<dbReference type="InterPro" id="IPR001005">
    <property type="entry name" value="SANT/Myb"/>
</dbReference>
<evidence type="ECO:0000259" key="3">
    <source>
        <dbReference type="PROSITE" id="PS51293"/>
    </source>
</evidence>
<dbReference type="GO" id="GO:0031491">
    <property type="term" value="F:nucleosome binding"/>
    <property type="evidence" value="ECO:0007669"/>
    <property type="project" value="InterPro"/>
</dbReference>
<dbReference type="GO" id="GO:0140658">
    <property type="term" value="F:ATP-dependent chromatin remodeler activity"/>
    <property type="evidence" value="ECO:0007669"/>
    <property type="project" value="TreeGrafter"/>
</dbReference>
<dbReference type="InterPro" id="IPR036306">
    <property type="entry name" value="ISWI_HAND-dom_sf"/>
</dbReference>
<name>A0A8H3E402_9AGAM</name>
<organism evidence="4 5">
    <name type="scientific">Rhizoctonia solani</name>
    <dbReference type="NCBI Taxonomy" id="456999"/>
    <lineage>
        <taxon>Eukaryota</taxon>
        <taxon>Fungi</taxon>
        <taxon>Dikarya</taxon>
        <taxon>Basidiomycota</taxon>
        <taxon>Agaricomycotina</taxon>
        <taxon>Agaricomycetes</taxon>
        <taxon>Cantharellales</taxon>
        <taxon>Ceratobasidiaceae</taxon>
        <taxon>Rhizoctonia</taxon>
    </lineage>
</organism>
<dbReference type="InterPro" id="IPR015195">
    <property type="entry name" value="SLIDE"/>
</dbReference>
<gene>
    <name evidence="4" type="ORF">RDB_LOCUS100646</name>
</gene>
<reference evidence="4" key="1">
    <citation type="submission" date="2021-01" db="EMBL/GenBank/DDBJ databases">
        <authorList>
            <person name="Kaushik A."/>
        </authorList>
    </citation>
    <scope>NUCLEOTIDE SEQUENCE</scope>
    <source>
        <strain evidence="4">AG5</strain>
    </source>
</reference>
<dbReference type="InterPro" id="IPR009057">
    <property type="entry name" value="Homeodomain-like_sf"/>
</dbReference>
<dbReference type="Pfam" id="PF09110">
    <property type="entry name" value="HAND"/>
    <property type="match status" value="1"/>
</dbReference>
<dbReference type="GO" id="GO:0005634">
    <property type="term" value="C:nucleus"/>
    <property type="evidence" value="ECO:0007669"/>
    <property type="project" value="InterPro"/>
</dbReference>
<sequence length="308" mass="35176">MVRSVATVVLTVLQEREAAAWKKSQNYKVPLRELVDETETPEMLEEERRQEQEAIDNAQPLTEEELAEKEALQDKGFGSWTKRYFQQYARGAGGHGSSDWEGIASKMDGKSAREVKEYARVFWSRYNKLADAERIMQCFEDADATREKQHLTEDLLRRKVAAYNFPMQELHLNYDQTKGKVYSEEEDRYLLCRLNHYRLRAEDVYDRIKKDILEFPVFRFDWSIKSRTPQEIGRRCTTLLGMIAKEYGMDGAAGDDDEGPKSVAAVGPKGKKRPLDQVKAESRASTPGSAMGTTTAKGGKRKKTATVI</sequence>
<dbReference type="Gene3D" id="1.10.1040.30">
    <property type="entry name" value="ISWI, HAND domain"/>
    <property type="match status" value="1"/>
</dbReference>
<dbReference type="GO" id="GO:0042393">
    <property type="term" value="F:histone binding"/>
    <property type="evidence" value="ECO:0007669"/>
    <property type="project" value="TreeGrafter"/>
</dbReference>
<feature type="domain" description="SANT" evidence="3">
    <location>
        <begin position="75"/>
        <end position="127"/>
    </location>
</feature>
<proteinExistence type="predicted"/>
<dbReference type="InterPro" id="IPR017884">
    <property type="entry name" value="SANT_dom"/>
</dbReference>
<accession>A0A8H3E402</accession>
<feature type="region of interest" description="Disordered" evidence="2">
    <location>
        <begin position="250"/>
        <end position="308"/>
    </location>
</feature>
<dbReference type="Pfam" id="PF09111">
    <property type="entry name" value="SLIDE"/>
    <property type="match status" value="1"/>
</dbReference>
<dbReference type="Gene3D" id="1.10.10.60">
    <property type="entry name" value="Homeodomain-like"/>
    <property type="match status" value="2"/>
</dbReference>
<dbReference type="SUPFAM" id="SSF46689">
    <property type="entry name" value="Homeodomain-like"/>
    <property type="match status" value="2"/>
</dbReference>
<evidence type="ECO:0000256" key="1">
    <source>
        <dbReference type="ARBA" id="ARBA00023242"/>
    </source>
</evidence>
<dbReference type="EMBL" id="CAJNJQ010002116">
    <property type="protein sequence ID" value="CAE7161832.1"/>
    <property type="molecule type" value="Genomic_DNA"/>
</dbReference>
<feature type="region of interest" description="Disordered" evidence="2">
    <location>
        <begin position="38"/>
        <end position="62"/>
    </location>
</feature>
<dbReference type="PANTHER" id="PTHR45623:SF49">
    <property type="entry name" value="SWI_SNF-RELATED MATRIX-ASSOCIATED ACTIN-DEPENDENT REGULATOR OF CHROMATIN SUBFAMILY A MEMBER 5"/>
    <property type="match status" value="1"/>
</dbReference>
<dbReference type="AlphaFoldDB" id="A0A8H3E402"/>
<dbReference type="GO" id="GO:0034728">
    <property type="term" value="P:nucleosome organization"/>
    <property type="evidence" value="ECO:0007669"/>
    <property type="project" value="TreeGrafter"/>
</dbReference>
<feature type="compositionally biased region" description="Basic residues" evidence="2">
    <location>
        <begin position="298"/>
        <end position="308"/>
    </location>
</feature>
<comment type="caution">
    <text evidence="4">The sequence shown here is derived from an EMBL/GenBank/DDBJ whole genome shotgun (WGS) entry which is preliminary data.</text>
</comment>
<dbReference type="SUPFAM" id="SSF101224">
    <property type="entry name" value="HAND domain of the nucleosome remodeling ATPase ISWI"/>
    <property type="match status" value="1"/>
</dbReference>
<dbReference type="InterPro" id="IPR015194">
    <property type="entry name" value="ISWI_HAND-dom"/>
</dbReference>
<protein>
    <recommendedName>
        <fullName evidence="3">SANT domain-containing protein</fullName>
    </recommendedName>
</protein>
<evidence type="ECO:0000313" key="5">
    <source>
        <dbReference type="Proteomes" id="UP000663827"/>
    </source>
</evidence>
<dbReference type="GO" id="GO:0003677">
    <property type="term" value="F:DNA binding"/>
    <property type="evidence" value="ECO:0007669"/>
    <property type="project" value="InterPro"/>
</dbReference>
<feature type="compositionally biased region" description="Low complexity" evidence="2">
    <location>
        <begin position="288"/>
        <end position="297"/>
    </location>
</feature>
<dbReference type="PANTHER" id="PTHR45623">
    <property type="entry name" value="CHROMODOMAIN-HELICASE-DNA-BINDING PROTEIN 3-RELATED-RELATED"/>
    <property type="match status" value="1"/>
</dbReference>